<protein>
    <submittedName>
        <fullName evidence="1">4334_t:CDS:1</fullName>
    </submittedName>
</protein>
<comment type="caution">
    <text evidence="1">The sequence shown here is derived from an EMBL/GenBank/DDBJ whole genome shotgun (WGS) entry which is preliminary data.</text>
</comment>
<dbReference type="AlphaFoldDB" id="A0A9N9DK43"/>
<sequence>MARYANIPYRRPQANGGKNVLHVADVFIEHDHARLWLISGVIRD</sequence>
<organism evidence="1 2">
    <name type="scientific">Ambispora gerdemannii</name>
    <dbReference type="NCBI Taxonomy" id="144530"/>
    <lineage>
        <taxon>Eukaryota</taxon>
        <taxon>Fungi</taxon>
        <taxon>Fungi incertae sedis</taxon>
        <taxon>Mucoromycota</taxon>
        <taxon>Glomeromycotina</taxon>
        <taxon>Glomeromycetes</taxon>
        <taxon>Archaeosporales</taxon>
        <taxon>Ambisporaceae</taxon>
        <taxon>Ambispora</taxon>
    </lineage>
</organism>
<proteinExistence type="predicted"/>
<evidence type="ECO:0000313" key="1">
    <source>
        <dbReference type="EMBL" id="CAG8638699.1"/>
    </source>
</evidence>
<keyword evidence="2" id="KW-1185">Reference proteome</keyword>
<dbReference type="Proteomes" id="UP000789831">
    <property type="component" value="Unassembled WGS sequence"/>
</dbReference>
<evidence type="ECO:0000313" key="2">
    <source>
        <dbReference type="Proteomes" id="UP000789831"/>
    </source>
</evidence>
<gene>
    <name evidence="1" type="ORF">AGERDE_LOCUS10875</name>
</gene>
<dbReference type="EMBL" id="CAJVPL010003803">
    <property type="protein sequence ID" value="CAG8638699.1"/>
    <property type="molecule type" value="Genomic_DNA"/>
</dbReference>
<reference evidence="1" key="1">
    <citation type="submission" date="2021-06" db="EMBL/GenBank/DDBJ databases">
        <authorList>
            <person name="Kallberg Y."/>
            <person name="Tangrot J."/>
            <person name="Rosling A."/>
        </authorList>
    </citation>
    <scope>NUCLEOTIDE SEQUENCE</scope>
    <source>
        <strain evidence="1">MT106</strain>
    </source>
</reference>
<accession>A0A9N9DK43</accession>
<name>A0A9N9DK43_9GLOM</name>